<evidence type="ECO:0000313" key="2">
    <source>
        <dbReference type="EMBL" id="KAL2538388.1"/>
    </source>
</evidence>
<protein>
    <submittedName>
        <fullName evidence="2">Uncharacterized protein</fullName>
    </submittedName>
</protein>
<feature type="compositionally biased region" description="Polar residues" evidence="1">
    <location>
        <begin position="32"/>
        <end position="57"/>
    </location>
</feature>
<reference evidence="3" key="1">
    <citation type="submission" date="2024-07" db="EMBL/GenBank/DDBJ databases">
        <title>Two chromosome-level genome assemblies of Korean endemic species Abeliophyllum distichum and Forsythia ovata (Oleaceae).</title>
        <authorList>
            <person name="Jang H."/>
        </authorList>
    </citation>
    <scope>NUCLEOTIDE SEQUENCE [LARGE SCALE GENOMIC DNA]</scope>
</reference>
<keyword evidence="3" id="KW-1185">Reference proteome</keyword>
<dbReference type="Proteomes" id="UP001604277">
    <property type="component" value="Unassembled WGS sequence"/>
</dbReference>
<proteinExistence type="predicted"/>
<gene>
    <name evidence="2" type="ORF">Fot_19779</name>
</gene>
<evidence type="ECO:0000256" key="1">
    <source>
        <dbReference type="SAM" id="MobiDB-lite"/>
    </source>
</evidence>
<organism evidence="2 3">
    <name type="scientific">Forsythia ovata</name>
    <dbReference type="NCBI Taxonomy" id="205694"/>
    <lineage>
        <taxon>Eukaryota</taxon>
        <taxon>Viridiplantae</taxon>
        <taxon>Streptophyta</taxon>
        <taxon>Embryophyta</taxon>
        <taxon>Tracheophyta</taxon>
        <taxon>Spermatophyta</taxon>
        <taxon>Magnoliopsida</taxon>
        <taxon>eudicotyledons</taxon>
        <taxon>Gunneridae</taxon>
        <taxon>Pentapetalae</taxon>
        <taxon>asterids</taxon>
        <taxon>lamiids</taxon>
        <taxon>Lamiales</taxon>
        <taxon>Oleaceae</taxon>
        <taxon>Forsythieae</taxon>
        <taxon>Forsythia</taxon>
    </lineage>
</organism>
<accession>A0ABD1VNQ0</accession>
<feature type="region of interest" description="Disordered" evidence="1">
    <location>
        <begin position="17"/>
        <end position="57"/>
    </location>
</feature>
<name>A0ABD1VNQ0_9LAMI</name>
<comment type="caution">
    <text evidence="2">The sequence shown here is derived from an EMBL/GenBank/DDBJ whole genome shotgun (WGS) entry which is preliminary data.</text>
</comment>
<evidence type="ECO:0000313" key="3">
    <source>
        <dbReference type="Proteomes" id="UP001604277"/>
    </source>
</evidence>
<dbReference type="EMBL" id="JBFOLJ010000005">
    <property type="protein sequence ID" value="KAL2538388.1"/>
    <property type="molecule type" value="Genomic_DNA"/>
</dbReference>
<sequence length="127" mass="13677">MMGSFSFIFAAPTVTSETPSASFSVEPAPAPSSENSRQSGNRKAGTNSREGTFCTSIPPSVERINIGFRRDELDPTILGKPPAPAAIAAVSVHKYWTSAFGKATDNTELMELLKLVEMYVYLSESRA</sequence>
<dbReference type="AlphaFoldDB" id="A0ABD1VNQ0"/>